<evidence type="ECO:0000313" key="3">
    <source>
        <dbReference type="Proteomes" id="UP000009182"/>
    </source>
</evidence>
<keyword evidence="1" id="KW-1133">Transmembrane helix</keyword>
<dbReference type="Proteomes" id="UP000009182">
    <property type="component" value="Chromosome"/>
</dbReference>
<accession>A0A454ABD8</accession>
<gene>
    <name evidence="2" type="ordered locus">ECP_4638</name>
</gene>
<keyword evidence="1" id="KW-0812">Transmembrane</keyword>
<feature type="transmembrane region" description="Helical" evidence="1">
    <location>
        <begin position="47"/>
        <end position="67"/>
    </location>
</feature>
<dbReference type="KEGG" id="ecp:ECP_4638"/>
<evidence type="ECO:0000256" key="1">
    <source>
        <dbReference type="SAM" id="Phobius"/>
    </source>
</evidence>
<keyword evidence="1" id="KW-0472">Membrane</keyword>
<protein>
    <submittedName>
        <fullName evidence="2">Uncharacterized protein</fullName>
    </submittedName>
</protein>
<proteinExistence type="predicted"/>
<organism evidence="2 3">
    <name type="scientific">Escherichia coli O6:K15:H31 (strain 536 / UPEC)</name>
    <dbReference type="NCBI Taxonomy" id="362663"/>
    <lineage>
        <taxon>Bacteria</taxon>
        <taxon>Pseudomonadati</taxon>
        <taxon>Pseudomonadota</taxon>
        <taxon>Gammaproteobacteria</taxon>
        <taxon>Enterobacterales</taxon>
        <taxon>Enterobacteriaceae</taxon>
        <taxon>Escherichia</taxon>
    </lineage>
</organism>
<reference evidence="2 3" key="1">
    <citation type="journal article" date="2006" name="Mol. Microbiol.">
        <title>Role of pathogenicity island-associated integrases in the genome plasticity of uropathogenic Escherichia coli strain 536.</title>
        <authorList>
            <person name="Hochhut B."/>
            <person name="Wilde C."/>
            <person name="Balling G."/>
            <person name="Middendorf B."/>
            <person name="Dobrindt U."/>
            <person name="Brzuszkiewicz E."/>
            <person name="Gottschalk G."/>
            <person name="Carniel E."/>
            <person name="Hacker J."/>
        </authorList>
    </citation>
    <scope>NUCLEOTIDE SEQUENCE [LARGE SCALE GENOMIC DNA]</scope>
    <source>
        <strain evidence="3">536 / UPEC</strain>
    </source>
</reference>
<name>A0A454ABD8_ECOL5</name>
<dbReference type="EMBL" id="CP000247">
    <property type="protein sequence ID" value="ABG72574.1"/>
    <property type="molecule type" value="Genomic_DNA"/>
</dbReference>
<sequence>MLLSGLDLSRWCEYHLMQWSLSRQMTSNRARYLNQDLIVLVRCRKPVIFRVGICVGIGWCCLLLTILNHEVKSHVRVRPSTTPYANRVAQERLFLCLKSPISVQYIGLPEKQFSILHFVVDGPKFALAGSCIVHITWAGWFRYAT</sequence>
<evidence type="ECO:0000313" key="2">
    <source>
        <dbReference type="EMBL" id="ABG72574.1"/>
    </source>
</evidence>
<dbReference type="AlphaFoldDB" id="A0A454ABD8"/>